<dbReference type="EMBL" id="LR134405">
    <property type="protein sequence ID" value="VEH67876.1"/>
    <property type="molecule type" value="Genomic_DNA"/>
</dbReference>
<proteinExistence type="predicted"/>
<dbReference type="Proteomes" id="UP000278733">
    <property type="component" value="Chromosome"/>
</dbReference>
<keyword evidence="1" id="KW-1133">Transmembrane helix</keyword>
<sequence length="61" mass="6823">MWKEVTIAGRSIFDTFDYVSGNILFILTALGSAIFVGFVLKDEAKKSWVQMKNSQPFGSTM</sequence>
<dbReference type="AlphaFoldDB" id="A0A448MRW2"/>
<accession>A0A448MRW2</accession>
<dbReference type="KEGG" id="rpne:NCTC8284_03091"/>
<keyword evidence="1" id="KW-0472">Membrane</keyword>
<protein>
    <submittedName>
        <fullName evidence="2">Sodium-dependent transporter</fullName>
    </submittedName>
</protein>
<evidence type="ECO:0000313" key="3">
    <source>
        <dbReference type="Proteomes" id="UP000278733"/>
    </source>
</evidence>
<organism evidence="2 3">
    <name type="scientific">Rodentibacter pneumotropicus</name>
    <dbReference type="NCBI Taxonomy" id="758"/>
    <lineage>
        <taxon>Bacteria</taxon>
        <taxon>Pseudomonadati</taxon>
        <taxon>Pseudomonadota</taxon>
        <taxon>Gammaproteobacteria</taxon>
        <taxon>Pasteurellales</taxon>
        <taxon>Pasteurellaceae</taxon>
        <taxon>Rodentibacter</taxon>
    </lineage>
</organism>
<dbReference type="SUPFAM" id="SSF161070">
    <property type="entry name" value="SNF-like"/>
    <property type="match status" value="1"/>
</dbReference>
<evidence type="ECO:0000256" key="1">
    <source>
        <dbReference type="SAM" id="Phobius"/>
    </source>
</evidence>
<keyword evidence="1" id="KW-0812">Transmembrane</keyword>
<dbReference type="InterPro" id="IPR037272">
    <property type="entry name" value="SNS_sf"/>
</dbReference>
<gene>
    <name evidence="2" type="ORF">NCTC8284_03091</name>
</gene>
<name>A0A448MRW2_9PAST</name>
<reference evidence="2 3" key="1">
    <citation type="submission" date="2018-12" db="EMBL/GenBank/DDBJ databases">
        <authorList>
            <consortium name="Pathogen Informatics"/>
        </authorList>
    </citation>
    <scope>NUCLEOTIDE SEQUENCE [LARGE SCALE GENOMIC DNA]</scope>
    <source>
        <strain evidence="2 3">NCTC8284</strain>
    </source>
</reference>
<feature type="transmembrane region" description="Helical" evidence="1">
    <location>
        <begin position="20"/>
        <end position="40"/>
    </location>
</feature>
<evidence type="ECO:0000313" key="2">
    <source>
        <dbReference type="EMBL" id="VEH67876.1"/>
    </source>
</evidence>